<keyword evidence="2" id="KW-0472">Membrane</keyword>
<dbReference type="AlphaFoldDB" id="A0A7I9XWF2"/>
<evidence type="ECO:0000256" key="2">
    <source>
        <dbReference type="SAM" id="Phobius"/>
    </source>
</evidence>
<reference evidence="3 4" key="1">
    <citation type="journal article" date="2019" name="Emerg. Microbes Infect.">
        <title>Comprehensive subspecies identification of 175 nontuberculous mycobacteria species based on 7547 genomic profiles.</title>
        <authorList>
            <person name="Matsumoto Y."/>
            <person name="Kinjo T."/>
            <person name="Motooka D."/>
            <person name="Nabeya D."/>
            <person name="Jung N."/>
            <person name="Uechi K."/>
            <person name="Horii T."/>
            <person name="Iida T."/>
            <person name="Fujita J."/>
            <person name="Nakamura S."/>
        </authorList>
    </citation>
    <scope>NUCLEOTIDE SEQUENCE [LARGE SCALE GENOMIC DNA]</scope>
    <source>
        <strain evidence="3 4">JCM 17322</strain>
    </source>
</reference>
<keyword evidence="2" id="KW-1133">Transmembrane helix</keyword>
<dbReference type="EMBL" id="BLKW01000002">
    <property type="protein sequence ID" value="GFG74106.1"/>
    <property type="molecule type" value="Genomic_DNA"/>
</dbReference>
<accession>A0A7I9XWF2</accession>
<feature type="compositionally biased region" description="Pro residues" evidence="1">
    <location>
        <begin position="7"/>
        <end position="21"/>
    </location>
</feature>
<comment type="caution">
    <text evidence="3">The sequence shown here is derived from an EMBL/GenBank/DDBJ whole genome shotgun (WGS) entry which is preliminary data.</text>
</comment>
<evidence type="ECO:0000313" key="3">
    <source>
        <dbReference type="EMBL" id="GFG74106.1"/>
    </source>
</evidence>
<feature type="transmembrane region" description="Helical" evidence="2">
    <location>
        <begin position="33"/>
        <end position="57"/>
    </location>
</feature>
<keyword evidence="4" id="KW-1185">Reference proteome</keyword>
<feature type="region of interest" description="Disordered" evidence="1">
    <location>
        <begin position="1"/>
        <end position="21"/>
    </location>
</feature>
<proteinExistence type="predicted"/>
<evidence type="ECO:0000313" key="4">
    <source>
        <dbReference type="Proteomes" id="UP000465361"/>
    </source>
</evidence>
<organism evidence="3 4">
    <name type="scientific">Mycobacterium botniense</name>
    <dbReference type="NCBI Taxonomy" id="84962"/>
    <lineage>
        <taxon>Bacteria</taxon>
        <taxon>Bacillati</taxon>
        <taxon>Actinomycetota</taxon>
        <taxon>Actinomycetes</taxon>
        <taxon>Mycobacteriales</taxon>
        <taxon>Mycobacteriaceae</taxon>
        <taxon>Mycobacterium</taxon>
    </lineage>
</organism>
<evidence type="ECO:0000256" key="1">
    <source>
        <dbReference type="SAM" id="MobiDB-lite"/>
    </source>
</evidence>
<keyword evidence="2" id="KW-0812">Transmembrane</keyword>
<name>A0A7I9XWF2_9MYCO</name>
<protein>
    <submittedName>
        <fullName evidence="3">Uncharacterized protein</fullName>
    </submittedName>
</protein>
<dbReference type="Proteomes" id="UP000465361">
    <property type="component" value="Unassembled WGS sequence"/>
</dbReference>
<gene>
    <name evidence="3" type="ORF">MBOT_14710</name>
</gene>
<dbReference type="RefSeq" id="WP_163755587.1">
    <property type="nucleotide sequence ID" value="NZ_BLKW01000002.1"/>
</dbReference>
<sequence length="58" mass="6121">MSQVPEPSMPSTPATVPPPLGGPPAKPDRLYQVAAWIVIVSGILLIGVLVLFLVWMIG</sequence>